<organism evidence="2 3">
    <name type="scientific">Trichonephila clavata</name>
    <name type="common">Joro spider</name>
    <name type="synonym">Nephila clavata</name>
    <dbReference type="NCBI Taxonomy" id="2740835"/>
    <lineage>
        <taxon>Eukaryota</taxon>
        <taxon>Metazoa</taxon>
        <taxon>Ecdysozoa</taxon>
        <taxon>Arthropoda</taxon>
        <taxon>Chelicerata</taxon>
        <taxon>Arachnida</taxon>
        <taxon>Araneae</taxon>
        <taxon>Araneomorphae</taxon>
        <taxon>Entelegynae</taxon>
        <taxon>Araneoidea</taxon>
        <taxon>Nephilidae</taxon>
        <taxon>Trichonephila</taxon>
    </lineage>
</organism>
<keyword evidence="3" id="KW-1185">Reference proteome</keyword>
<dbReference type="EMBL" id="BMAO01006885">
    <property type="protein sequence ID" value="GFR12300.1"/>
    <property type="molecule type" value="Genomic_DNA"/>
</dbReference>
<name>A0A8X6IW70_TRICU</name>
<evidence type="ECO:0000256" key="1">
    <source>
        <dbReference type="SAM" id="Phobius"/>
    </source>
</evidence>
<feature type="transmembrane region" description="Helical" evidence="1">
    <location>
        <begin position="69"/>
        <end position="90"/>
    </location>
</feature>
<gene>
    <name evidence="2" type="primary">AVEN_213416_1</name>
    <name evidence="2" type="ORF">TNCT_571231</name>
</gene>
<evidence type="ECO:0000313" key="2">
    <source>
        <dbReference type="EMBL" id="GFR12300.1"/>
    </source>
</evidence>
<keyword evidence="1" id="KW-0472">Membrane</keyword>
<feature type="transmembrane region" description="Helical" evidence="1">
    <location>
        <begin position="102"/>
        <end position="119"/>
    </location>
</feature>
<feature type="transmembrane region" description="Helical" evidence="1">
    <location>
        <begin position="144"/>
        <end position="162"/>
    </location>
</feature>
<feature type="transmembrane region" description="Helical" evidence="1">
    <location>
        <begin position="268"/>
        <end position="287"/>
    </location>
</feature>
<dbReference type="Proteomes" id="UP000887116">
    <property type="component" value="Unassembled WGS sequence"/>
</dbReference>
<evidence type="ECO:0000313" key="3">
    <source>
        <dbReference type="Proteomes" id="UP000887116"/>
    </source>
</evidence>
<feature type="transmembrane region" description="Helical" evidence="1">
    <location>
        <begin position="307"/>
        <end position="327"/>
    </location>
</feature>
<comment type="caution">
    <text evidence="2">The sequence shown here is derived from an EMBL/GenBank/DDBJ whole genome shotgun (WGS) entry which is preliminary data.</text>
</comment>
<dbReference type="AlphaFoldDB" id="A0A8X6IW70"/>
<protein>
    <submittedName>
        <fullName evidence="2">Uncharacterized protein</fullName>
    </submittedName>
</protein>
<reference evidence="2" key="1">
    <citation type="submission" date="2020-07" db="EMBL/GenBank/DDBJ databases">
        <title>Multicomponent nature underlies the extraordinary mechanical properties of spider dragline silk.</title>
        <authorList>
            <person name="Kono N."/>
            <person name="Nakamura H."/>
            <person name="Mori M."/>
            <person name="Yoshida Y."/>
            <person name="Ohtoshi R."/>
            <person name="Malay A.D."/>
            <person name="Moran D.A.P."/>
            <person name="Tomita M."/>
            <person name="Numata K."/>
            <person name="Arakawa K."/>
        </authorList>
    </citation>
    <scope>NUCLEOTIDE SEQUENCE</scope>
</reference>
<feature type="transmembrane region" description="Helical" evidence="1">
    <location>
        <begin position="194"/>
        <end position="215"/>
    </location>
</feature>
<sequence length="398" mass="46538">MMERTNALQGLNGNLHKKQFEFVRQDLVNVFFKQQTYNRCVCKFPSIPYKFLQCTGLVEQPDKIFSYKVAKCSIIFMFIVRFILTWGSHIRRGYLRDFKTKVSKITSFITPLIIYYVMLRKKKLLTATLSKLNGRPSYDKSPNFFALLLCCMPFVFTIWVTITCNKKEVAKHAAFGYDVESVQVQILLVSTKHFLAAILHYTFLNFVALVFCILCQRCCTWIEMLTQDIQRVSPDAFGISRQIELIKQKAKIEYILENIQEIFSWPSFFIVLQNFLSCGEIIGFYLYSSSTPKYAFRTLAQSFLHTLNSLGCLMLMIWVVGGVPIKMRKVKEAFRKKRRLRLIYACAREEIPLYAEYFENPEFVFTGCDVISFRRSLILTIFGTLLTYTALLINWIRK</sequence>
<keyword evidence="1" id="KW-0812">Transmembrane</keyword>
<dbReference type="OrthoDB" id="6424566at2759"/>
<proteinExistence type="predicted"/>
<accession>A0A8X6IW70</accession>
<feature type="transmembrane region" description="Helical" evidence="1">
    <location>
        <begin position="377"/>
        <end position="396"/>
    </location>
</feature>
<keyword evidence="1" id="KW-1133">Transmembrane helix</keyword>